<evidence type="ECO:0000313" key="3">
    <source>
        <dbReference type="Proteomes" id="UP000696280"/>
    </source>
</evidence>
<comment type="caution">
    <text evidence="2">The sequence shown here is derived from an EMBL/GenBank/DDBJ whole genome shotgun (WGS) entry which is preliminary data.</text>
</comment>
<feature type="compositionally biased region" description="Acidic residues" evidence="1">
    <location>
        <begin position="88"/>
        <end position="97"/>
    </location>
</feature>
<feature type="region of interest" description="Disordered" evidence="1">
    <location>
        <begin position="62"/>
        <end position="142"/>
    </location>
</feature>
<reference evidence="2" key="1">
    <citation type="submission" date="2021-07" db="EMBL/GenBank/DDBJ databases">
        <authorList>
            <person name="Durling M."/>
        </authorList>
    </citation>
    <scope>NUCLEOTIDE SEQUENCE</scope>
</reference>
<dbReference type="Proteomes" id="UP000696280">
    <property type="component" value="Unassembled WGS sequence"/>
</dbReference>
<name>A0A9N9L0J1_9HELO</name>
<keyword evidence="3" id="KW-1185">Reference proteome</keyword>
<evidence type="ECO:0000256" key="1">
    <source>
        <dbReference type="SAM" id="MobiDB-lite"/>
    </source>
</evidence>
<sequence length="142" mass="15766">MSFMNKTTNLVRKATNSLHQTVSELGYKKAKKEKQPNCPVCEAPFDGKVCENCGSRVTRLQDLRRRRSQEKKPSRFGASDSPLLLEGEAVEDIDEDSKLDPPQPPPPHESKAKGEEKQDAPAERTTSSSSLEFKGRSHTLGV</sequence>
<dbReference type="OrthoDB" id="10457452at2759"/>
<accession>A0A9N9L0J1</accession>
<organism evidence="2 3">
    <name type="scientific">Hymenoscyphus fraxineus</name>
    <dbReference type="NCBI Taxonomy" id="746836"/>
    <lineage>
        <taxon>Eukaryota</taxon>
        <taxon>Fungi</taxon>
        <taxon>Dikarya</taxon>
        <taxon>Ascomycota</taxon>
        <taxon>Pezizomycotina</taxon>
        <taxon>Leotiomycetes</taxon>
        <taxon>Helotiales</taxon>
        <taxon>Helotiaceae</taxon>
        <taxon>Hymenoscyphus</taxon>
    </lineage>
</organism>
<dbReference type="AlphaFoldDB" id="A0A9N9L0J1"/>
<proteinExistence type="predicted"/>
<protein>
    <submittedName>
        <fullName evidence="2">Uncharacterized protein</fullName>
    </submittedName>
</protein>
<dbReference type="EMBL" id="CAJVRL010000063">
    <property type="protein sequence ID" value="CAG8955500.1"/>
    <property type="molecule type" value="Genomic_DNA"/>
</dbReference>
<gene>
    <name evidence="2" type="ORF">HYFRA_00010367</name>
</gene>
<evidence type="ECO:0000313" key="2">
    <source>
        <dbReference type="EMBL" id="CAG8955500.1"/>
    </source>
</evidence>
<feature type="compositionally biased region" description="Basic and acidic residues" evidence="1">
    <location>
        <begin position="108"/>
        <end position="122"/>
    </location>
</feature>